<evidence type="ECO:0000313" key="3">
    <source>
        <dbReference type="Proteomes" id="UP000187283"/>
    </source>
</evidence>
<protein>
    <submittedName>
        <fullName evidence="2">Uncharacterized protein</fullName>
    </submittedName>
</protein>
<sequence>NTASSTNTASDSYTSSNTNTDTINLTSSTSEQNTSLESCTSSSTSLFDCEIIPNFINTQNYSSSTPISIPCTKSDFIFSISVATDSDIFVALYNEFNDINTNNYIECQIGIFSNANIIQIGKIFNYNLANINGKTVVKTVSISYVNSDLTIYVNDIAVTSETVPNNFSKIAISPINGVISFNRGSLKCVSSNC</sequence>
<evidence type="ECO:0000256" key="1">
    <source>
        <dbReference type="SAM" id="MobiDB-lite"/>
    </source>
</evidence>
<reference evidence="2 3" key="1">
    <citation type="submission" date="2017-01" db="EMBL/GenBank/DDBJ databases">
        <authorList>
            <person name="Mah S.A."/>
            <person name="Swanson W.J."/>
            <person name="Moy G.W."/>
            <person name="Vacquier V.D."/>
        </authorList>
    </citation>
    <scope>NUCLEOTIDE SEQUENCE [LARGE SCALE GENOMIC DNA]</scope>
    <source>
        <strain evidence="2 3">GSMNP</strain>
    </source>
</reference>
<evidence type="ECO:0000313" key="2">
    <source>
        <dbReference type="EMBL" id="OMJ13891.1"/>
    </source>
</evidence>
<name>A0A1R1XGZ6_9FUNG</name>
<organism evidence="2 3">
    <name type="scientific">Smittium culicis</name>
    <dbReference type="NCBI Taxonomy" id="133412"/>
    <lineage>
        <taxon>Eukaryota</taxon>
        <taxon>Fungi</taxon>
        <taxon>Fungi incertae sedis</taxon>
        <taxon>Zoopagomycota</taxon>
        <taxon>Kickxellomycotina</taxon>
        <taxon>Harpellomycetes</taxon>
        <taxon>Harpellales</taxon>
        <taxon>Legeriomycetaceae</taxon>
        <taxon>Smittium</taxon>
    </lineage>
</organism>
<feature type="region of interest" description="Disordered" evidence="1">
    <location>
        <begin position="1"/>
        <end position="36"/>
    </location>
</feature>
<gene>
    <name evidence="2" type="ORF">AYI70_g8231</name>
</gene>
<accession>A0A1R1XGZ6</accession>
<dbReference type="OrthoDB" id="10426806at2759"/>
<dbReference type="EMBL" id="LSSN01003283">
    <property type="protein sequence ID" value="OMJ13891.1"/>
    <property type="molecule type" value="Genomic_DNA"/>
</dbReference>
<feature type="non-terminal residue" evidence="2">
    <location>
        <position position="1"/>
    </location>
</feature>
<keyword evidence="3" id="KW-1185">Reference proteome</keyword>
<proteinExistence type="predicted"/>
<dbReference type="AlphaFoldDB" id="A0A1R1XGZ6"/>
<dbReference type="Proteomes" id="UP000187283">
    <property type="component" value="Unassembled WGS sequence"/>
</dbReference>
<comment type="caution">
    <text evidence="2">The sequence shown here is derived from an EMBL/GenBank/DDBJ whole genome shotgun (WGS) entry which is preliminary data.</text>
</comment>